<keyword evidence="1" id="KW-1133">Transmembrane helix</keyword>
<evidence type="ECO:0000313" key="2">
    <source>
        <dbReference type="EMBL" id="KAK9771191.1"/>
    </source>
</evidence>
<evidence type="ECO:0000313" key="3">
    <source>
        <dbReference type="Proteomes" id="UP001465668"/>
    </source>
</evidence>
<keyword evidence="3" id="KW-1185">Reference proteome</keyword>
<evidence type="ECO:0000256" key="1">
    <source>
        <dbReference type="SAM" id="Phobius"/>
    </source>
</evidence>
<name>A0ABR2XC51_9PEZI</name>
<feature type="transmembrane region" description="Helical" evidence="1">
    <location>
        <begin position="9"/>
        <end position="29"/>
    </location>
</feature>
<proteinExistence type="predicted"/>
<reference evidence="2 3" key="1">
    <citation type="submission" date="2024-02" db="EMBL/GenBank/DDBJ databases">
        <title>First draft genome assembly of two strains of Seiridium cardinale.</title>
        <authorList>
            <person name="Emiliani G."/>
            <person name="Scali E."/>
        </authorList>
    </citation>
    <scope>NUCLEOTIDE SEQUENCE [LARGE SCALE GENOMIC DNA]</scope>
    <source>
        <strain evidence="2 3">BM-138-000479</strain>
    </source>
</reference>
<comment type="caution">
    <text evidence="2">The sequence shown here is derived from an EMBL/GenBank/DDBJ whole genome shotgun (WGS) entry which is preliminary data.</text>
</comment>
<dbReference type="Proteomes" id="UP001465668">
    <property type="component" value="Unassembled WGS sequence"/>
</dbReference>
<keyword evidence="1" id="KW-0472">Membrane</keyword>
<organism evidence="2 3">
    <name type="scientific">Seiridium cardinale</name>
    <dbReference type="NCBI Taxonomy" id="138064"/>
    <lineage>
        <taxon>Eukaryota</taxon>
        <taxon>Fungi</taxon>
        <taxon>Dikarya</taxon>
        <taxon>Ascomycota</taxon>
        <taxon>Pezizomycotina</taxon>
        <taxon>Sordariomycetes</taxon>
        <taxon>Xylariomycetidae</taxon>
        <taxon>Amphisphaeriales</taxon>
        <taxon>Sporocadaceae</taxon>
        <taxon>Seiridium</taxon>
    </lineage>
</organism>
<dbReference type="CDD" id="cd11296">
    <property type="entry name" value="O-FucT_like"/>
    <property type="match status" value="1"/>
</dbReference>
<keyword evidence="1" id="KW-0812">Transmembrane</keyword>
<evidence type="ECO:0008006" key="4">
    <source>
        <dbReference type="Google" id="ProtNLM"/>
    </source>
</evidence>
<dbReference type="EMBL" id="JARVKM010000079">
    <property type="protein sequence ID" value="KAK9771191.1"/>
    <property type="molecule type" value="Genomic_DNA"/>
</dbReference>
<protein>
    <recommendedName>
        <fullName evidence="4">O-fucosyltransferase family protein</fullName>
    </recommendedName>
</protein>
<sequence>MISSTRVSGLLKILVALAIFCWSLSYLGLFTSDYKRVLRQFKGEKARFVEDFINNEIGGDFEGEAITTLCANRTWTKGLLFQCEPPPGGIGEVRNAHLNSELIIPEIVKRDDRNIAKVVPDAKGIPRGIPLDYYYDKQHLNWSLSHFCPQMKLTWSIDELYNIPMGNPVTISVSEVGMSQVNGSLMETPQTWFEKYQEFIDTKSNPKTRTWPFKVIVGRNTYVWPTSYDHPAFVKNFGRILRFRYDVRQLAASALHSMQKHWIKPHTSAKAVSAGTHGFVGIHLRTEKDVWGTDFPVYEEQAAYYLDYVIKSPYRVAYLASGATAEDITAFTARARDFNITVVTKRDLLAPEELQYLASLTWDQQALVDFELLLRANLMAGVSASSFAWNIALRRAASFGHVGGHAPVSNLSEHVRWQDGVSVVMGKDDDKNIDMQLGIWP</sequence>
<gene>
    <name evidence="2" type="ORF">SCAR479_12188</name>
</gene>
<dbReference type="Gene3D" id="3.40.50.11350">
    <property type="match status" value="1"/>
</dbReference>
<accession>A0ABR2XC51</accession>